<evidence type="ECO:0000256" key="1">
    <source>
        <dbReference type="ARBA" id="ARBA00004370"/>
    </source>
</evidence>
<dbReference type="InterPro" id="IPR003660">
    <property type="entry name" value="HAMP_dom"/>
</dbReference>
<dbReference type="Pfam" id="PF00015">
    <property type="entry name" value="MCPsignal"/>
    <property type="match status" value="1"/>
</dbReference>
<keyword evidence="6" id="KW-1133">Transmembrane helix</keyword>
<sequence length="614" mass="67501">MKRIHSLSFKVPAIISFISILIIFIILSIAVTFANKGISKSRFEGFANTAQSYAKLFDAILIDQVSLAKTYSVAPAIMNSLLNRNEQTEADALNALALFNGANEYSINIAVIDLNGDIIADALGNSIGNNIADTRPNFWNILESKNFEYTFDEEIIDSVDTGNKSLILGGAIKSLDGNLLGAILVVIDWKLIHDNYFSDIALGETGRILAIDANLVDIMDNIYEQIGSSVVPDYKTVFDNNLTQGTLSYVYMDKKRTGSYCRMKSMNWIIAMTMFDSEIYATNRELILISSLVGLIAILLLSIFVSLFIKRIMGHINSIIREAKEIETGNLTYVSNEHKRKDELGILFESFSGMRKKLTEIISQVNDSSIKITTAAQELANGNSDLSRRTEAQAASLEETASSMEEMASTIKSSTSHSIEGNNMMKESMSSIRDAGAIILETTKSIEEVNEDSEKIKNITKVIEDIAFQTNILALNAAVEAARAGDQGKGFAVVASEVRNLAQNSQSSAKDITTLINVIYEKISKSVEKAKESEKIFEDLEKKIEETSNIMRDISETAIEQQAGVDQVNTAVSQMDSVTQQNAGLVEQSASAAASLLNEARELEEAMRFFKLDK</sequence>
<dbReference type="Gene3D" id="1.10.287.950">
    <property type="entry name" value="Methyl-accepting chemotaxis protein"/>
    <property type="match status" value="1"/>
</dbReference>
<reference evidence="10" key="1">
    <citation type="submission" date="2015-04" db="EMBL/GenBank/DDBJ databases">
        <authorList>
            <person name="Mushtaq Mamoona"/>
        </authorList>
    </citation>
    <scope>NUCLEOTIDE SEQUENCE [LARGE SCALE GENOMIC DNA]</scope>
    <source>
        <strain evidence="10">AN4859/03</strain>
    </source>
</reference>
<dbReference type="FunFam" id="1.10.287.950:FF:000001">
    <property type="entry name" value="Methyl-accepting chemotaxis sensory transducer"/>
    <property type="match status" value="1"/>
</dbReference>
<dbReference type="CDD" id="cd06225">
    <property type="entry name" value="HAMP"/>
    <property type="match status" value="1"/>
</dbReference>
<keyword evidence="5" id="KW-0175">Coiled coil</keyword>
<gene>
    <name evidence="9" type="ORF">BRSU_2375</name>
</gene>
<dbReference type="GO" id="GO:0005886">
    <property type="term" value="C:plasma membrane"/>
    <property type="evidence" value="ECO:0007669"/>
    <property type="project" value="TreeGrafter"/>
</dbReference>
<feature type="domain" description="Methyl-accepting transducer" evidence="7">
    <location>
        <begin position="368"/>
        <end position="597"/>
    </location>
</feature>
<dbReference type="Pfam" id="PF00672">
    <property type="entry name" value="HAMP"/>
    <property type="match status" value="1"/>
</dbReference>
<dbReference type="SMART" id="SM00283">
    <property type="entry name" value="MA"/>
    <property type="match status" value="1"/>
</dbReference>
<feature type="coiled-coil region" evidence="5">
    <location>
        <begin position="523"/>
        <end position="557"/>
    </location>
</feature>
<dbReference type="SMART" id="SM00304">
    <property type="entry name" value="HAMP"/>
    <property type="match status" value="1"/>
</dbReference>
<dbReference type="Gene3D" id="3.30.450.20">
    <property type="entry name" value="PAS domain"/>
    <property type="match status" value="1"/>
</dbReference>
<evidence type="ECO:0000256" key="2">
    <source>
        <dbReference type="ARBA" id="ARBA00022481"/>
    </source>
</evidence>
<comment type="similarity">
    <text evidence="3">Belongs to the methyl-accepting chemotaxis (MCP) protein family.</text>
</comment>
<dbReference type="PANTHER" id="PTHR43531">
    <property type="entry name" value="PROTEIN ICFG"/>
    <property type="match status" value="1"/>
</dbReference>
<evidence type="ECO:0000313" key="10">
    <source>
        <dbReference type="Proteomes" id="UP000043763"/>
    </source>
</evidence>
<dbReference type="PROSITE" id="PS50111">
    <property type="entry name" value="CHEMOTAXIS_TRANSDUC_2"/>
    <property type="match status" value="1"/>
</dbReference>
<feature type="coiled-coil region" evidence="5">
    <location>
        <begin position="586"/>
        <end position="613"/>
    </location>
</feature>
<proteinExistence type="inferred from homology"/>
<comment type="subcellular location">
    <subcellularLocation>
        <location evidence="1">Membrane</location>
    </subcellularLocation>
</comment>
<dbReference type="GO" id="GO:0004888">
    <property type="term" value="F:transmembrane signaling receptor activity"/>
    <property type="evidence" value="ECO:0007669"/>
    <property type="project" value="InterPro"/>
</dbReference>
<keyword evidence="10" id="KW-1185">Reference proteome</keyword>
<keyword evidence="6" id="KW-0812">Transmembrane</keyword>
<evidence type="ECO:0000313" key="9">
    <source>
        <dbReference type="EMBL" id="CRF34981.1"/>
    </source>
</evidence>
<dbReference type="CDD" id="cd11386">
    <property type="entry name" value="MCP_signal"/>
    <property type="match status" value="1"/>
</dbReference>
<keyword evidence="6" id="KW-0472">Membrane</keyword>
<evidence type="ECO:0000259" key="7">
    <source>
        <dbReference type="PROSITE" id="PS50111"/>
    </source>
</evidence>
<evidence type="ECO:0000256" key="5">
    <source>
        <dbReference type="SAM" id="Coils"/>
    </source>
</evidence>
<dbReference type="GO" id="GO:0007165">
    <property type="term" value="P:signal transduction"/>
    <property type="evidence" value="ECO:0007669"/>
    <property type="project" value="UniProtKB-KW"/>
</dbReference>
<dbReference type="SUPFAM" id="SSF58104">
    <property type="entry name" value="Methyl-accepting chemotaxis protein (MCP) signaling domain"/>
    <property type="match status" value="1"/>
</dbReference>
<keyword evidence="2" id="KW-0488">Methylation</keyword>
<protein>
    <submittedName>
        <fullName evidence="9">Methyl-accepting chemotaxis protein</fullName>
    </submittedName>
</protein>
<name>A0A0G4K9P9_9SPIR</name>
<dbReference type="GO" id="GO:0006935">
    <property type="term" value="P:chemotaxis"/>
    <property type="evidence" value="ECO:0007669"/>
    <property type="project" value="InterPro"/>
</dbReference>
<feature type="domain" description="HAMP" evidence="8">
    <location>
        <begin position="310"/>
        <end position="363"/>
    </location>
</feature>
<evidence type="ECO:0000256" key="4">
    <source>
        <dbReference type="PROSITE-ProRule" id="PRU00284"/>
    </source>
</evidence>
<dbReference type="InterPro" id="IPR004089">
    <property type="entry name" value="MCPsignal_dom"/>
</dbReference>
<dbReference type="InterPro" id="IPR004090">
    <property type="entry name" value="Chemotax_Me-accpt_rcpt"/>
</dbReference>
<accession>A0A0G4K9P9</accession>
<dbReference type="EMBL" id="CVLB01000002">
    <property type="protein sequence ID" value="CRF34981.1"/>
    <property type="molecule type" value="Genomic_DNA"/>
</dbReference>
<keyword evidence="4" id="KW-0807">Transducer</keyword>
<dbReference type="OrthoDB" id="304983at2"/>
<evidence type="ECO:0000259" key="8">
    <source>
        <dbReference type="PROSITE" id="PS50885"/>
    </source>
</evidence>
<evidence type="ECO:0000256" key="6">
    <source>
        <dbReference type="SAM" id="Phobius"/>
    </source>
</evidence>
<dbReference type="PRINTS" id="PR00260">
    <property type="entry name" value="CHEMTRNSDUCR"/>
</dbReference>
<dbReference type="CDD" id="cd18773">
    <property type="entry name" value="PDC1_HK_sensor"/>
    <property type="match status" value="1"/>
</dbReference>
<evidence type="ECO:0000256" key="3">
    <source>
        <dbReference type="ARBA" id="ARBA00029447"/>
    </source>
</evidence>
<dbReference type="PROSITE" id="PS50885">
    <property type="entry name" value="HAMP"/>
    <property type="match status" value="1"/>
</dbReference>
<feature type="transmembrane region" description="Helical" evidence="6">
    <location>
        <begin position="287"/>
        <end position="309"/>
    </location>
</feature>
<dbReference type="RefSeq" id="WP_048595622.1">
    <property type="nucleotide sequence ID" value="NZ_CVLB01000002.1"/>
</dbReference>
<dbReference type="PANTHER" id="PTHR43531:SF14">
    <property type="entry name" value="METHYL-ACCEPTING CHEMOTAXIS PROTEIN I-RELATED"/>
    <property type="match status" value="1"/>
</dbReference>
<dbReference type="CDD" id="cd18774">
    <property type="entry name" value="PDC2_HK_sensor"/>
    <property type="match status" value="1"/>
</dbReference>
<organism evidence="9 10">
    <name type="scientific">Brachyspira suanatina</name>
    <dbReference type="NCBI Taxonomy" id="381802"/>
    <lineage>
        <taxon>Bacteria</taxon>
        <taxon>Pseudomonadati</taxon>
        <taxon>Spirochaetota</taxon>
        <taxon>Spirochaetia</taxon>
        <taxon>Brachyspirales</taxon>
        <taxon>Brachyspiraceae</taxon>
        <taxon>Brachyspira</taxon>
    </lineage>
</organism>
<dbReference type="InterPro" id="IPR051310">
    <property type="entry name" value="MCP_chemotaxis"/>
</dbReference>
<feature type="transmembrane region" description="Helical" evidence="6">
    <location>
        <begin position="12"/>
        <end position="34"/>
    </location>
</feature>
<dbReference type="AlphaFoldDB" id="A0A0G4K9P9"/>
<dbReference type="Proteomes" id="UP000043763">
    <property type="component" value="Unassembled WGS sequence"/>
</dbReference>